<evidence type="ECO:0000256" key="6">
    <source>
        <dbReference type="ARBA" id="ARBA00023251"/>
    </source>
</evidence>
<dbReference type="GO" id="GO:0005886">
    <property type="term" value="C:plasma membrane"/>
    <property type="evidence" value="ECO:0007669"/>
    <property type="project" value="UniProtKB-SubCell"/>
</dbReference>
<feature type="domain" description="ABC transporter" evidence="7">
    <location>
        <begin position="5"/>
        <end position="244"/>
    </location>
</feature>
<dbReference type="InterPro" id="IPR003593">
    <property type="entry name" value="AAA+_ATPase"/>
</dbReference>
<dbReference type="GO" id="GO:0016887">
    <property type="term" value="F:ATP hydrolysis activity"/>
    <property type="evidence" value="ECO:0007669"/>
    <property type="project" value="InterPro"/>
</dbReference>
<dbReference type="EMBL" id="BSEV01000018">
    <property type="protein sequence ID" value="GLK12754.1"/>
    <property type="molecule type" value="Genomic_DNA"/>
</dbReference>
<evidence type="ECO:0000256" key="1">
    <source>
        <dbReference type="ARBA" id="ARBA00004202"/>
    </source>
</evidence>
<dbReference type="Gene3D" id="3.40.50.300">
    <property type="entry name" value="P-loop containing nucleotide triphosphate hydrolases"/>
    <property type="match status" value="1"/>
</dbReference>
<evidence type="ECO:0000259" key="7">
    <source>
        <dbReference type="PROSITE" id="PS50893"/>
    </source>
</evidence>
<dbReference type="PROSITE" id="PS50893">
    <property type="entry name" value="ABC_TRANSPORTER_2"/>
    <property type="match status" value="1"/>
</dbReference>
<reference evidence="8" key="2">
    <citation type="submission" date="2023-01" db="EMBL/GenBank/DDBJ databases">
        <authorList>
            <person name="Sun Q."/>
            <person name="Evtushenko L."/>
        </authorList>
    </citation>
    <scope>NUCLEOTIDE SEQUENCE</scope>
    <source>
        <strain evidence="8">VKM Ac-2007</strain>
    </source>
</reference>
<dbReference type="InterPro" id="IPR050763">
    <property type="entry name" value="ABC_transporter_ATP-binding"/>
</dbReference>
<evidence type="ECO:0000256" key="2">
    <source>
        <dbReference type="ARBA" id="ARBA00005417"/>
    </source>
</evidence>
<dbReference type="SMART" id="SM00382">
    <property type="entry name" value="AAA"/>
    <property type="match status" value="1"/>
</dbReference>
<evidence type="ECO:0000256" key="4">
    <source>
        <dbReference type="ARBA" id="ARBA00022741"/>
    </source>
</evidence>
<keyword evidence="9" id="KW-1185">Reference proteome</keyword>
<evidence type="ECO:0000256" key="5">
    <source>
        <dbReference type="ARBA" id="ARBA00022840"/>
    </source>
</evidence>
<keyword evidence="3" id="KW-0813">Transport</keyword>
<keyword evidence="6" id="KW-0046">Antibiotic resistance</keyword>
<dbReference type="PANTHER" id="PTHR42711">
    <property type="entry name" value="ABC TRANSPORTER ATP-BINDING PROTEIN"/>
    <property type="match status" value="1"/>
</dbReference>
<evidence type="ECO:0000313" key="9">
    <source>
        <dbReference type="Proteomes" id="UP001143474"/>
    </source>
</evidence>
<sequence length="324" mass="34971">MVSALEVRAVGRSFRTRSGTVEALREVTFSAEGGEVLGLLGLNGAGKTTLIKVISTLLLPTSGSVRVDGVDVVTGTRQVRSRLSVVFGGEQGLYGRLSGRDNARFFGTLSGLDHRLLDRRAAEVIAMVALDKVADRPVETYSRGMKQRLHLAIGLMAAPKLLMLDEPSIGLDPIEADRLRRVIGELAAGSAGYRPCILLTSHYLRDIEDLADRVAILQGGKITHDLPLKELLRRAGSAAVVTVSVRGDEPVRPDGDAERSGVRLVDAQPAGAGMWTARYEVARWEPATLTELARRWPHGEIADVRVEPVGLEQVFRDLSEGAGR</sequence>
<evidence type="ECO:0000256" key="3">
    <source>
        <dbReference type="ARBA" id="ARBA00022448"/>
    </source>
</evidence>
<evidence type="ECO:0000313" key="8">
    <source>
        <dbReference type="EMBL" id="GLK12754.1"/>
    </source>
</evidence>
<comment type="subcellular location">
    <subcellularLocation>
        <location evidence="1">Cell membrane</location>
        <topology evidence="1">Peripheral membrane protein</topology>
    </subcellularLocation>
</comment>
<dbReference type="Proteomes" id="UP001143474">
    <property type="component" value="Unassembled WGS sequence"/>
</dbReference>
<comment type="caution">
    <text evidence="8">The sequence shown here is derived from an EMBL/GenBank/DDBJ whole genome shotgun (WGS) entry which is preliminary data.</text>
</comment>
<comment type="similarity">
    <text evidence="2">Belongs to the ABC transporter superfamily.</text>
</comment>
<keyword evidence="4" id="KW-0547">Nucleotide-binding</keyword>
<accession>A0A9W6I899</accession>
<reference evidence="8" key="1">
    <citation type="journal article" date="2014" name="Int. J. Syst. Evol. Microbiol.">
        <title>Complete genome sequence of Corynebacterium casei LMG S-19264T (=DSM 44701T), isolated from a smear-ripened cheese.</title>
        <authorList>
            <consortium name="US DOE Joint Genome Institute (JGI-PGF)"/>
            <person name="Walter F."/>
            <person name="Albersmeier A."/>
            <person name="Kalinowski J."/>
            <person name="Ruckert C."/>
        </authorList>
    </citation>
    <scope>NUCLEOTIDE SEQUENCE</scope>
    <source>
        <strain evidence="8">VKM Ac-2007</strain>
    </source>
</reference>
<gene>
    <name evidence="8" type="ORF">GCM10017600_61640</name>
</gene>
<dbReference type="SUPFAM" id="SSF52540">
    <property type="entry name" value="P-loop containing nucleoside triphosphate hydrolases"/>
    <property type="match status" value="1"/>
</dbReference>
<dbReference type="Pfam" id="PF00005">
    <property type="entry name" value="ABC_tran"/>
    <property type="match status" value="1"/>
</dbReference>
<organism evidence="8 9">
    <name type="scientific">Streptosporangium carneum</name>
    <dbReference type="NCBI Taxonomy" id="47481"/>
    <lineage>
        <taxon>Bacteria</taxon>
        <taxon>Bacillati</taxon>
        <taxon>Actinomycetota</taxon>
        <taxon>Actinomycetes</taxon>
        <taxon>Streptosporangiales</taxon>
        <taxon>Streptosporangiaceae</taxon>
        <taxon>Streptosporangium</taxon>
    </lineage>
</organism>
<dbReference type="InterPro" id="IPR027417">
    <property type="entry name" value="P-loop_NTPase"/>
</dbReference>
<dbReference type="GO" id="GO:0046677">
    <property type="term" value="P:response to antibiotic"/>
    <property type="evidence" value="ECO:0007669"/>
    <property type="project" value="UniProtKB-KW"/>
</dbReference>
<dbReference type="PANTHER" id="PTHR42711:SF5">
    <property type="entry name" value="ABC TRANSPORTER ATP-BINDING PROTEIN NATA"/>
    <property type="match status" value="1"/>
</dbReference>
<keyword evidence="5" id="KW-0067">ATP-binding</keyword>
<proteinExistence type="inferred from homology"/>
<dbReference type="GO" id="GO:0005524">
    <property type="term" value="F:ATP binding"/>
    <property type="evidence" value="ECO:0007669"/>
    <property type="project" value="UniProtKB-KW"/>
</dbReference>
<name>A0A9W6I899_9ACTN</name>
<dbReference type="InterPro" id="IPR003439">
    <property type="entry name" value="ABC_transporter-like_ATP-bd"/>
</dbReference>
<protein>
    <recommendedName>
        <fullName evidence="7">ABC transporter domain-containing protein</fullName>
    </recommendedName>
</protein>
<dbReference type="AlphaFoldDB" id="A0A9W6I899"/>